<evidence type="ECO:0000256" key="1">
    <source>
        <dbReference type="SAM" id="MobiDB-lite"/>
    </source>
</evidence>
<proteinExistence type="predicted"/>
<gene>
    <name evidence="3" type="ORF">CK203_113586</name>
</gene>
<feature type="compositionally biased region" description="Polar residues" evidence="1">
    <location>
        <begin position="150"/>
        <end position="161"/>
    </location>
</feature>
<comment type="caution">
    <text evidence="3">The sequence shown here is derived from an EMBL/GenBank/DDBJ whole genome shotgun (WGS) entry which is preliminary data.</text>
</comment>
<keyword evidence="2" id="KW-1133">Transmembrane helix</keyword>
<organism evidence="3 4">
    <name type="scientific">Vitis vinifera</name>
    <name type="common">Grape</name>
    <dbReference type="NCBI Taxonomy" id="29760"/>
    <lineage>
        <taxon>Eukaryota</taxon>
        <taxon>Viridiplantae</taxon>
        <taxon>Streptophyta</taxon>
        <taxon>Embryophyta</taxon>
        <taxon>Tracheophyta</taxon>
        <taxon>Spermatophyta</taxon>
        <taxon>Magnoliopsida</taxon>
        <taxon>eudicotyledons</taxon>
        <taxon>Gunneridae</taxon>
        <taxon>Pentapetalae</taxon>
        <taxon>rosids</taxon>
        <taxon>Vitales</taxon>
        <taxon>Vitaceae</taxon>
        <taxon>Viteae</taxon>
        <taxon>Vitis</taxon>
    </lineage>
</organism>
<evidence type="ECO:0008006" key="5">
    <source>
        <dbReference type="Google" id="ProtNLM"/>
    </source>
</evidence>
<name>A0A438D1D3_VITVI</name>
<feature type="region of interest" description="Disordered" evidence="1">
    <location>
        <begin position="95"/>
        <end position="180"/>
    </location>
</feature>
<sequence>MLKLFDLCKVRVRILMKERTVLPTLIEVLDGGWVFTISIAVVGVEDVRRGREMSESTWEDFKPHSWTGGGRRVKRARSTAKGISFVRATGRMMKGGERKKTEAIPMGTHGKRRSEVGNSWFQPSSSSILNSNNQSLGPAGSKQDDETTLFPPSSSCQQGFRSRSEPLTHEKPSSDCENPPKVVAFGAGTHMERGFSACPLTCCRSSGFRKKCSGKRASSSRGDAVLRKSPNVEDRASYKGRMGFDHRGSLVTIFPSIPVIREKGLNFVGTYGMLVAENLQVSSSSHSQSSLSTFPPLFSLPLPSLSPSVPVLPMSIGNPNLDVVKSQIAYLNQMVEGINPLKTLPSTPNEASNLVIVSQGEAEFSLLGEFQIEGLSPRKMAKETKREVCDKRFVGSVWTVRNKEWVALPASGASSGILIIWDSKKLCNEEVLYSSPPGESWRVEGLDWSPISEKSASRLDYPFTEEEIFKVIFQLDRDKAPGPDGLTNAVFQDLNRNAKGWVKAIRGLRQGDPLSHFLFTIVADVLSRMLLRVKERGNLDKSNLFGINLDQNHLSRLAELLDCKAFDWSILYLGLPLGGNPRACGFSDPVIERISRRLDG</sequence>
<feature type="compositionally biased region" description="Low complexity" evidence="1">
    <location>
        <begin position="124"/>
        <end position="136"/>
    </location>
</feature>
<dbReference type="Proteomes" id="UP000288805">
    <property type="component" value="Unassembled WGS sequence"/>
</dbReference>
<feature type="compositionally biased region" description="Basic and acidic residues" evidence="1">
    <location>
        <begin position="162"/>
        <end position="174"/>
    </location>
</feature>
<feature type="transmembrane region" description="Helical" evidence="2">
    <location>
        <begin position="21"/>
        <end position="44"/>
    </location>
</feature>
<keyword evidence="2" id="KW-0472">Membrane</keyword>
<dbReference type="InterPro" id="IPR052343">
    <property type="entry name" value="Retrotransposon-Effector_Assoc"/>
</dbReference>
<dbReference type="EMBL" id="QGNW01001854">
    <property type="protein sequence ID" value="RVW29266.1"/>
    <property type="molecule type" value="Genomic_DNA"/>
</dbReference>
<dbReference type="PANTHER" id="PTHR46890:SF48">
    <property type="entry name" value="RNA-DIRECTED DNA POLYMERASE"/>
    <property type="match status" value="1"/>
</dbReference>
<evidence type="ECO:0000313" key="4">
    <source>
        <dbReference type="Proteomes" id="UP000288805"/>
    </source>
</evidence>
<evidence type="ECO:0000256" key="2">
    <source>
        <dbReference type="SAM" id="Phobius"/>
    </source>
</evidence>
<reference evidence="3 4" key="1">
    <citation type="journal article" date="2018" name="PLoS Genet.">
        <title>Population sequencing reveals clonal diversity and ancestral inbreeding in the grapevine cultivar Chardonnay.</title>
        <authorList>
            <person name="Roach M.J."/>
            <person name="Johnson D.L."/>
            <person name="Bohlmann J."/>
            <person name="van Vuuren H.J."/>
            <person name="Jones S.J."/>
            <person name="Pretorius I.S."/>
            <person name="Schmidt S.A."/>
            <person name="Borneman A.R."/>
        </authorList>
    </citation>
    <scope>NUCLEOTIDE SEQUENCE [LARGE SCALE GENOMIC DNA]</scope>
    <source>
        <strain evidence="4">cv. Chardonnay</strain>
        <tissue evidence="3">Leaf</tissue>
    </source>
</reference>
<protein>
    <recommendedName>
        <fullName evidence="5">Reverse transcriptase domain-containing protein</fullName>
    </recommendedName>
</protein>
<evidence type="ECO:0000313" key="3">
    <source>
        <dbReference type="EMBL" id="RVW29266.1"/>
    </source>
</evidence>
<dbReference type="PANTHER" id="PTHR46890">
    <property type="entry name" value="NON-LTR RETROLELEMENT REVERSE TRANSCRIPTASE-LIKE PROTEIN-RELATED"/>
    <property type="match status" value="1"/>
</dbReference>
<keyword evidence="2" id="KW-0812">Transmembrane</keyword>
<dbReference type="AlphaFoldDB" id="A0A438D1D3"/>
<accession>A0A438D1D3</accession>